<evidence type="ECO:0000256" key="3">
    <source>
        <dbReference type="ARBA" id="ARBA00022573"/>
    </source>
</evidence>
<evidence type="ECO:0000259" key="10">
    <source>
        <dbReference type="Pfam" id="PF01656"/>
    </source>
</evidence>
<dbReference type="InterPro" id="IPR011698">
    <property type="entry name" value="GATase_3"/>
</dbReference>
<evidence type="ECO:0000256" key="9">
    <source>
        <dbReference type="HAMAP-Rule" id="MF_00027"/>
    </source>
</evidence>
<sequence>MPGGARMIPRLLIAATRKSSGKTTLALGLASALAARGVAVRPFKKGPDFIDPAWLSRAAGATCHNLDFHIMGRPAILENFPRYCAGGDLALIEGNHGYFDGQDLEGADCGAALAELLQTPVLLVVDCKGASRGIAPLIRGHLDFPGGAWIRGVVLNNVASPRHEERLRIALNRFVPVPVLGAIPRTRAMAIDERHLGLQPVVEGESLAERIRAIRDTIAAHVDLDAILALGHAAPPWPYPLAPHDSAPRPHGASAVRVAMALDQATHFYYPENLEALRAFGVELVPFSMLDDVALPEGCDGLYLGGGFPEVFMEDLAARRPLLDEIRRRAEAGMPIFAECGGLMMLAESITWGERRVEMIGALPIEVTVEKRPVGYGYMQIEGTGDLPWPGAGVALPCHEFHHSRVTRVGEGVGYAFGVTRGFGVDGRRDGLTFRNILACYAHLHAQGSPGWAAFLADFWRATSKGGSTVGG</sequence>
<dbReference type="HAMAP" id="MF_00027">
    <property type="entry name" value="CobB_CbiA"/>
    <property type="match status" value="1"/>
</dbReference>
<dbReference type="Pfam" id="PF01656">
    <property type="entry name" value="CbiA"/>
    <property type="match status" value="1"/>
</dbReference>
<evidence type="ECO:0000256" key="1">
    <source>
        <dbReference type="ARBA" id="ARBA00001946"/>
    </source>
</evidence>
<dbReference type="InterPro" id="IPR029062">
    <property type="entry name" value="Class_I_gatase-like"/>
</dbReference>
<dbReference type="GO" id="GO:0043802">
    <property type="term" value="F:hydrogenobyrinic acid a,c-diamide synthase (glutamine-hydrolysing) activity"/>
    <property type="evidence" value="ECO:0007669"/>
    <property type="project" value="UniProtKB-EC"/>
</dbReference>
<dbReference type="SUPFAM" id="SSF52540">
    <property type="entry name" value="P-loop containing nucleoside triphosphate hydrolases"/>
    <property type="match status" value="1"/>
</dbReference>
<evidence type="ECO:0000256" key="5">
    <source>
        <dbReference type="ARBA" id="ARBA00022741"/>
    </source>
</evidence>
<dbReference type="Gene3D" id="3.40.50.300">
    <property type="entry name" value="P-loop containing nucleotide triphosphate hydrolases"/>
    <property type="match status" value="1"/>
</dbReference>
<comment type="domain">
    <text evidence="9">Comprises of two domains. The C-terminal domain contains the binding site for glutamine and catalyzes the hydrolysis of this substrate to glutamate and ammonia. The N-terminal domain is anticipated to bind ATP and cobyrinate and catalyzes the ultimate synthesis of the diamide product. The ammonia produced via the glutaminase domain is probably translocated to the adjacent domain via a molecular tunnel, where it reacts with an activated intermediate.</text>
</comment>
<dbReference type="InterPro" id="IPR027417">
    <property type="entry name" value="P-loop_NTPase"/>
</dbReference>
<dbReference type="PANTHER" id="PTHR43873">
    <property type="entry name" value="COBYRINATE A,C-DIAMIDE SYNTHASE"/>
    <property type="match status" value="1"/>
</dbReference>
<comment type="similarity">
    <text evidence="9">Belongs to the CobB/CbiA family.</text>
</comment>
<dbReference type="PANTHER" id="PTHR43873:SF1">
    <property type="entry name" value="COBYRINATE A,C-DIAMIDE SYNTHASE"/>
    <property type="match status" value="1"/>
</dbReference>
<keyword evidence="3 9" id="KW-0169">Cobalamin biosynthesis</keyword>
<keyword evidence="6 9" id="KW-0067">ATP-binding</keyword>
<feature type="domain" description="CobB/CobQ-like glutamine amidotransferase" evidence="11">
    <location>
        <begin position="257"/>
        <end position="448"/>
    </location>
</feature>
<dbReference type="Gene3D" id="3.40.50.880">
    <property type="match status" value="1"/>
</dbReference>
<keyword evidence="5 9" id="KW-0547">Nucleotide-binding</keyword>
<dbReference type="NCBIfam" id="NF002204">
    <property type="entry name" value="PRK01077.1"/>
    <property type="match status" value="1"/>
</dbReference>
<dbReference type="EMBL" id="BAAFGK010000004">
    <property type="protein sequence ID" value="GAB0057279.1"/>
    <property type="molecule type" value="Genomic_DNA"/>
</dbReference>
<comment type="caution">
    <text evidence="12">The sequence shown here is derived from an EMBL/GenBank/DDBJ whole genome shotgun (WGS) entry which is preliminary data.</text>
</comment>
<organism evidence="12 13">
    <name type="scientific">Candidatus Magnetaquiglobus chichijimensis</name>
    <dbReference type="NCBI Taxonomy" id="3141448"/>
    <lineage>
        <taxon>Bacteria</taxon>
        <taxon>Pseudomonadati</taxon>
        <taxon>Pseudomonadota</taxon>
        <taxon>Magnetococcia</taxon>
        <taxon>Magnetococcales</taxon>
        <taxon>Candidatus Magnetaquicoccaceae</taxon>
        <taxon>Candidatus Magnetaquiglobus</taxon>
    </lineage>
</organism>
<evidence type="ECO:0000256" key="4">
    <source>
        <dbReference type="ARBA" id="ARBA00022598"/>
    </source>
</evidence>
<comment type="similarity">
    <text evidence="2">Belongs to the CobB/CobQ family. CobQ subfamily.</text>
</comment>
<feature type="active site" description="Nucleophile" evidence="9">
    <location>
        <position position="340"/>
    </location>
</feature>
<comment type="pathway">
    <text evidence="9">Cofactor biosynthesis; adenosylcobalamin biosynthesis; cob(II)yrinate a,c-diamide from sirohydrochlorin (anaerobic route): step 10/10.</text>
</comment>
<dbReference type="EC" id="6.3.5.11" evidence="9"/>
<dbReference type="InterPro" id="IPR004484">
    <property type="entry name" value="CbiA/CobB_synth"/>
</dbReference>
<comment type="miscellaneous">
    <text evidence="9">The a and c carboxylates of cobyrinate are activated for nucleophilic attack via formation of a phosphorylated intermediate by ATP. CbiA catalyzes first the amidation of the c-carboxylate, and then that of the a-carboxylate.</text>
</comment>
<feature type="domain" description="CobQ/CobB/MinD/ParA nucleotide binding" evidence="10">
    <location>
        <begin position="12"/>
        <end position="191"/>
    </location>
</feature>
<reference evidence="12 13" key="1">
    <citation type="submission" date="2024-09" db="EMBL/GenBank/DDBJ databases">
        <title>Draft genome sequence of Candidatus Magnetaquicoccaceae bacterium FCR-1.</title>
        <authorList>
            <person name="Shimoshige H."/>
            <person name="Shimamura S."/>
            <person name="Taoka A."/>
            <person name="Kobayashi H."/>
            <person name="Maekawa T."/>
        </authorList>
    </citation>
    <scope>NUCLEOTIDE SEQUENCE [LARGE SCALE GENOMIC DNA]</scope>
    <source>
        <strain evidence="12 13">FCR-1</strain>
    </source>
</reference>
<dbReference type="SUPFAM" id="SSF52317">
    <property type="entry name" value="Class I glutamine amidotransferase-like"/>
    <property type="match status" value="1"/>
</dbReference>
<evidence type="ECO:0000256" key="6">
    <source>
        <dbReference type="ARBA" id="ARBA00022840"/>
    </source>
</evidence>
<protein>
    <recommendedName>
        <fullName evidence="9">Cobyrinate a,c-diamide synthase</fullName>
        <ecNumber evidence="9">6.3.5.11</ecNumber>
    </recommendedName>
    <alternativeName>
        <fullName evidence="9">Cobyrinic acid a,c-diamide synthetase</fullName>
    </alternativeName>
</protein>
<dbReference type="Proteomes" id="UP001628193">
    <property type="component" value="Unassembled WGS sequence"/>
</dbReference>
<evidence type="ECO:0000256" key="2">
    <source>
        <dbReference type="ARBA" id="ARBA00006205"/>
    </source>
</evidence>
<dbReference type="Pfam" id="PF07685">
    <property type="entry name" value="GATase_3"/>
    <property type="match status" value="1"/>
</dbReference>
<dbReference type="CDD" id="cd03130">
    <property type="entry name" value="GATase1_CobB"/>
    <property type="match status" value="1"/>
</dbReference>
<evidence type="ECO:0000259" key="11">
    <source>
        <dbReference type="Pfam" id="PF07685"/>
    </source>
</evidence>
<proteinExistence type="inferred from homology"/>
<keyword evidence="13" id="KW-1185">Reference proteome</keyword>
<evidence type="ECO:0000313" key="13">
    <source>
        <dbReference type="Proteomes" id="UP001628193"/>
    </source>
</evidence>
<accession>A0ABQ0C8S2</accession>
<dbReference type="PROSITE" id="PS51274">
    <property type="entry name" value="GATASE_COBBQ"/>
    <property type="match status" value="1"/>
</dbReference>
<keyword evidence="7 9" id="KW-0460">Magnesium</keyword>
<dbReference type="NCBIfam" id="TIGR00379">
    <property type="entry name" value="cobB"/>
    <property type="match status" value="1"/>
</dbReference>
<comment type="cofactor">
    <cofactor evidence="1 9">
        <name>Mg(2+)</name>
        <dbReference type="ChEBI" id="CHEBI:18420"/>
    </cofactor>
</comment>
<keyword evidence="8 9" id="KW-0315">Glutamine amidotransferase</keyword>
<evidence type="ECO:0000256" key="8">
    <source>
        <dbReference type="ARBA" id="ARBA00022962"/>
    </source>
</evidence>
<comment type="function">
    <text evidence="9">Catalyzes the ATP-dependent amidation of the two carboxylate groups at positions a and c of cobyrinate, using either L-glutamine or ammonia as the nitrogen source.</text>
</comment>
<evidence type="ECO:0000313" key="12">
    <source>
        <dbReference type="EMBL" id="GAB0057279.1"/>
    </source>
</evidence>
<feature type="site" description="Increases nucleophilicity of active site Cys" evidence="9">
    <location>
        <position position="443"/>
    </location>
</feature>
<dbReference type="InterPro" id="IPR002586">
    <property type="entry name" value="CobQ/CobB/MinD/ParA_Nub-bd_dom"/>
</dbReference>
<comment type="catalytic activity">
    <reaction evidence="9">
        <text>cob(II)yrinate + 2 L-glutamine + 2 ATP + 2 H2O = cob(II)yrinate a,c diamide + 2 L-glutamate + 2 ADP + 2 phosphate + 2 H(+)</text>
        <dbReference type="Rhea" id="RHEA:26289"/>
        <dbReference type="ChEBI" id="CHEBI:15377"/>
        <dbReference type="ChEBI" id="CHEBI:15378"/>
        <dbReference type="ChEBI" id="CHEBI:29985"/>
        <dbReference type="ChEBI" id="CHEBI:30616"/>
        <dbReference type="ChEBI" id="CHEBI:43474"/>
        <dbReference type="ChEBI" id="CHEBI:58359"/>
        <dbReference type="ChEBI" id="CHEBI:58537"/>
        <dbReference type="ChEBI" id="CHEBI:58894"/>
        <dbReference type="ChEBI" id="CHEBI:456216"/>
        <dbReference type="EC" id="6.3.5.11"/>
    </reaction>
</comment>
<evidence type="ECO:0000256" key="7">
    <source>
        <dbReference type="ARBA" id="ARBA00022842"/>
    </source>
</evidence>
<keyword evidence="4 9" id="KW-0436">Ligase</keyword>
<gene>
    <name evidence="12" type="primary">cobB</name>
    <name evidence="9" type="synonym">cbiA</name>
    <name evidence="12" type="ORF">SIID45300_01603</name>
</gene>
<name>A0ABQ0C8S2_9PROT</name>